<feature type="domain" description="NAD-specific glutamate dehydrogenase C-terminal" evidence="3">
    <location>
        <begin position="1271"/>
        <end position="1611"/>
    </location>
</feature>
<evidence type="ECO:0000259" key="5">
    <source>
        <dbReference type="Pfam" id="PF21076"/>
    </source>
</evidence>
<reference evidence="7" key="2">
    <citation type="submission" date="2023-01" db="EMBL/GenBank/DDBJ databases">
        <title>Draft genome sequence of Algimonas ampicilliniresistens strain NBRC 108219.</title>
        <authorList>
            <person name="Sun Q."/>
            <person name="Mori K."/>
        </authorList>
    </citation>
    <scope>NUCLEOTIDE SEQUENCE</scope>
    <source>
        <strain evidence="7">NBRC 108219</strain>
    </source>
</reference>
<dbReference type="SUPFAM" id="SSF51735">
    <property type="entry name" value="NAD(P)-binding Rossmann-fold domains"/>
    <property type="match status" value="1"/>
</dbReference>
<organism evidence="7 8">
    <name type="scientific">Algimonas ampicilliniresistens</name>
    <dbReference type="NCBI Taxonomy" id="1298735"/>
    <lineage>
        <taxon>Bacteria</taxon>
        <taxon>Pseudomonadati</taxon>
        <taxon>Pseudomonadota</taxon>
        <taxon>Alphaproteobacteria</taxon>
        <taxon>Maricaulales</taxon>
        <taxon>Robiginitomaculaceae</taxon>
        <taxon>Algimonas</taxon>
    </lineage>
</organism>
<dbReference type="InterPro" id="IPR049058">
    <property type="entry name" value="NAD_Glu_DH_HM2"/>
</dbReference>
<feature type="domain" description="NAD-glutamate dehydrogenase N-terminal ACT1" evidence="4">
    <location>
        <begin position="38"/>
        <end position="171"/>
    </location>
</feature>
<gene>
    <name evidence="7" type="primary">gdhZ</name>
    <name evidence="7" type="ORF">GCM10007853_03260</name>
</gene>
<dbReference type="InterPro" id="IPR049059">
    <property type="entry name" value="NAD_Glu_DH_HM1"/>
</dbReference>
<dbReference type="InterPro" id="IPR048381">
    <property type="entry name" value="GDH_C"/>
</dbReference>
<dbReference type="InterPro" id="IPR007780">
    <property type="entry name" value="NAD_Glu_DH_bac"/>
</dbReference>
<dbReference type="InterPro" id="IPR024727">
    <property type="entry name" value="NAD_Glu_DH_N_ACT1"/>
</dbReference>
<dbReference type="PIRSF" id="PIRSF036761">
    <property type="entry name" value="GDH_Mll4104"/>
    <property type="match status" value="1"/>
</dbReference>
<sequence>MHMTALLFSEDAFLEAASREEDFTNLGSDGFEPGAEHFLRSFYTDAMENEFLDYSLDDLILLAREFWMIGNRRHPSEIFVSVKSSPTPTGSPKTDTAIQVVCDDMSFLVDSIVATVSSFGINVSGLFHPIVEGCRDEEGKWCTSGIEVVESMILLLVPPQSRQSQKRLEDEIRKTLEEVQLINTDFLPLVQNVRMRAEELKHSHGKTPKDDVDEGVAFLEWIADGNFVLFGARRYDYTQSSTSTSKDPDYINPTIVDGESLGLLRDPTITILRQSSEPSSISTNVERFVLEAPPVTVAKSNLYTRVHRRVRMDYISVKHFSKTGKVTGETRYVGLFTSDAYNRSPHYVPLIRQKVARVKERSGWPLGSHNAKRLDYVLSSYPRDELFQIDDDELLQIATGIAQAFDRPRTRMFVRRDRFERFVSVLIYVQQEHYNTRVRQRIGERLKDAFGGRVSAFYPQYSDAPMARVHYIIGMDPDQGLHPDLAELEAQIANIAQPWFEGVKLLSEDSDDGKALQIIHNYQGAFSVAYQDEYSSREALADILVSETLSEPNPLSVRVFDVSNVSDRLFRVKIYQIEDRLEPSRIMPVFSNFNCHIVEEMGHEITRTDGSIIWVHDYEIRMAFTPQDVEKLTQTFETAFLATWNGLNEDDAFNRLILPQNADWRDIAFLRLVARYRRQSGLDPSEATQIEALESYPSLTRLLLALKTARFDPSVFEDHQARKTESESLEQRITNELASVSSLEHDRVIRRMADVILAGLRTNFYQRDEGQVKPYISLKIKSDTLDNLPEPKPYREIYVSSPRVEGVHLRFGPVARGGLRWSDRRDDFRTEVLGLVKAQQVKNAVIVPVGSKGGFFPKQLPKNGTRDDVQAEAIEAYKAFISGILDLTDNYVGESTIPPADVVCWDDPDPYLVVAADKGTATFSDIANGISQSYDFWLDDAFASGGSVGYDHKVMGITARGGWEAVKRHFREAGKDIQSEDFTVVGVGDMSGDVFGNGMLLSKHTKLVAAFNHLDIFIDPEPDPKTSFEERERMFDLPRSTWQDYDKSLISKGGGVFSRQEKAIDLTPEIKALTGLSATSVTPNELMKALLSAPVELLWFGGIGTYIKAESQSHADVGDKANDSIRINGSEVNAKVVGEGANLGATQAGRIEYARSGGRINTDAIDNSAGVDSSDNEVNIKILLGAAIDHGELKRDKRDALLASMTDEVADLVLAHNYDQTGALSLAQMRTLHDHDAYERLMVALTSRGVLNRSVEGLPSTEGMQALASSNQGLTRPELSVLLAYAKNTLFDDLIQTDVADDPFMADTLQAYFPEPLHGFEAAMQHHRLRREIIVSRLVNLMIDVCGPVFTLRLQEQTQGSLAKIAQAFIVAYETLNVAKLRNDIAALDNKVDAQAQLRLSNEIATVLQRVVAWLVRYDETGSIAERVAKRSQLSALVDQAWLALLSPYDQKRVEKRIRSYTKLGVSEDLATDVALLKSRASGFDVIGLAEATGWPAQRAAELFYDVGGRFKIDRIRSALLNTKSNSHWERLAMRHLQEDFFKAQARFAQSVALYAKKEKRVADEPVKSLIADWVRDEIPQIKTYEDSVVSMSRSGAWTVPKFAIVNAQLSDLMTGL</sequence>
<proteinExistence type="predicted"/>
<evidence type="ECO:0000259" key="6">
    <source>
        <dbReference type="Pfam" id="PF21077"/>
    </source>
</evidence>
<dbReference type="Pfam" id="PF21079">
    <property type="entry name" value="GDH_HM2"/>
    <property type="match status" value="1"/>
</dbReference>
<dbReference type="InterPro" id="IPR046346">
    <property type="entry name" value="Aminoacid_DH-like_N_sf"/>
</dbReference>
<evidence type="ECO:0000259" key="4">
    <source>
        <dbReference type="Pfam" id="PF21075"/>
    </source>
</evidence>
<dbReference type="Pfam" id="PF21078">
    <property type="entry name" value="GDH_HM3"/>
    <property type="match status" value="1"/>
</dbReference>
<dbReference type="InterPro" id="IPR049062">
    <property type="entry name" value="NAD_Glu_DH_ACT2"/>
</dbReference>
<dbReference type="Gene3D" id="3.40.50.720">
    <property type="entry name" value="NAD(P)-binding Rossmann-like Domain"/>
    <property type="match status" value="1"/>
</dbReference>
<evidence type="ECO:0000313" key="8">
    <source>
        <dbReference type="Proteomes" id="UP001161391"/>
    </source>
</evidence>
<evidence type="ECO:0000259" key="3">
    <source>
        <dbReference type="Pfam" id="PF21074"/>
    </source>
</evidence>
<dbReference type="InterPro" id="IPR049064">
    <property type="entry name" value="NAD_Glu_DH_ACT3"/>
</dbReference>
<dbReference type="Pfam" id="PF21077">
    <property type="entry name" value="GDH_ACT3"/>
    <property type="match status" value="1"/>
</dbReference>
<reference evidence="7" key="1">
    <citation type="journal article" date="2014" name="Int. J. Syst. Evol. Microbiol.">
        <title>Complete genome of a new Firmicutes species belonging to the dominant human colonic microbiota ('Ruminococcus bicirculans') reveals two chromosomes and a selective capacity to utilize plant glucans.</title>
        <authorList>
            <consortium name="NISC Comparative Sequencing Program"/>
            <person name="Wegmann U."/>
            <person name="Louis P."/>
            <person name="Goesmann A."/>
            <person name="Henrissat B."/>
            <person name="Duncan S.H."/>
            <person name="Flint H.J."/>
        </authorList>
    </citation>
    <scope>NUCLEOTIDE SEQUENCE</scope>
    <source>
        <strain evidence="7">NBRC 108219</strain>
    </source>
</reference>
<feature type="domain" description="NAD-glutamate dehydrogenase catalytic" evidence="2">
    <location>
        <begin position="733"/>
        <end position="1226"/>
    </location>
</feature>
<feature type="domain" description="NAD-glutamate dehydrogenase ACT2" evidence="5">
    <location>
        <begin position="411"/>
        <end position="499"/>
    </location>
</feature>
<dbReference type="SUPFAM" id="SSF53223">
    <property type="entry name" value="Aminoacid dehydrogenase-like, N-terminal domain"/>
    <property type="match status" value="1"/>
</dbReference>
<keyword evidence="8" id="KW-1185">Reference proteome</keyword>
<feature type="domain" description="NAD-glutamate dehydrogenase ACT3" evidence="6">
    <location>
        <begin position="558"/>
        <end position="623"/>
    </location>
</feature>
<keyword evidence="1" id="KW-0560">Oxidoreductase</keyword>
<dbReference type="InterPro" id="IPR028971">
    <property type="entry name" value="NAD-GDH_cat"/>
</dbReference>
<dbReference type="Pfam" id="PF21074">
    <property type="entry name" value="GDH_C"/>
    <property type="match status" value="1"/>
</dbReference>
<accession>A0ABQ5V5T6</accession>
<dbReference type="Pfam" id="PF05088">
    <property type="entry name" value="Bac_GDH_CD"/>
    <property type="match status" value="1"/>
</dbReference>
<evidence type="ECO:0000256" key="1">
    <source>
        <dbReference type="ARBA" id="ARBA00023002"/>
    </source>
</evidence>
<comment type="caution">
    <text evidence="7">The sequence shown here is derived from an EMBL/GenBank/DDBJ whole genome shotgun (WGS) entry which is preliminary data.</text>
</comment>
<dbReference type="PANTHER" id="PTHR43403:SF1">
    <property type="entry name" value="NAD-SPECIFIC GLUTAMATE DEHYDROGENASE"/>
    <property type="match status" value="1"/>
</dbReference>
<dbReference type="InterPro" id="IPR049056">
    <property type="entry name" value="NAD_Glu_DH_HM3"/>
</dbReference>
<name>A0ABQ5V5T6_9PROT</name>
<dbReference type="Pfam" id="PF21076">
    <property type="entry name" value="GDH_ACT2"/>
    <property type="match status" value="1"/>
</dbReference>
<dbReference type="EMBL" id="BSNK01000001">
    <property type="protein sequence ID" value="GLQ22452.1"/>
    <property type="molecule type" value="Genomic_DNA"/>
</dbReference>
<dbReference type="Pfam" id="PF21073">
    <property type="entry name" value="GDH_HM1"/>
    <property type="match status" value="1"/>
</dbReference>
<dbReference type="Proteomes" id="UP001161391">
    <property type="component" value="Unassembled WGS sequence"/>
</dbReference>
<dbReference type="Pfam" id="PF21075">
    <property type="entry name" value="GDH_ACT1"/>
    <property type="match status" value="1"/>
</dbReference>
<dbReference type="InterPro" id="IPR036291">
    <property type="entry name" value="NAD(P)-bd_dom_sf"/>
</dbReference>
<evidence type="ECO:0000259" key="2">
    <source>
        <dbReference type="Pfam" id="PF05088"/>
    </source>
</evidence>
<protein>
    <submittedName>
        <fullName evidence="7">Glutamate dehydrogenase</fullName>
    </submittedName>
</protein>
<dbReference type="PANTHER" id="PTHR43403">
    <property type="entry name" value="NAD-SPECIFIC GLUTAMATE DEHYDROGENASE"/>
    <property type="match status" value="1"/>
</dbReference>
<evidence type="ECO:0000313" key="7">
    <source>
        <dbReference type="EMBL" id="GLQ22452.1"/>
    </source>
</evidence>